<dbReference type="InterPro" id="IPR018062">
    <property type="entry name" value="HTH_AraC-typ_CS"/>
</dbReference>
<accession>A0A9D1JQ62</accession>
<dbReference type="Gene3D" id="1.10.10.60">
    <property type="entry name" value="Homeodomain-like"/>
    <property type="match status" value="2"/>
</dbReference>
<dbReference type="GO" id="GO:0003700">
    <property type="term" value="F:DNA-binding transcription factor activity"/>
    <property type="evidence" value="ECO:0007669"/>
    <property type="project" value="InterPro"/>
</dbReference>
<dbReference type="SUPFAM" id="SSF46689">
    <property type="entry name" value="Homeodomain-like"/>
    <property type="match status" value="1"/>
</dbReference>
<proteinExistence type="predicted"/>
<reference evidence="5" key="2">
    <citation type="journal article" date="2021" name="PeerJ">
        <title>Extensive microbial diversity within the chicken gut microbiome revealed by metagenomics and culture.</title>
        <authorList>
            <person name="Gilroy R."/>
            <person name="Ravi A."/>
            <person name="Getino M."/>
            <person name="Pursley I."/>
            <person name="Horton D.L."/>
            <person name="Alikhan N.F."/>
            <person name="Baker D."/>
            <person name="Gharbi K."/>
            <person name="Hall N."/>
            <person name="Watson M."/>
            <person name="Adriaenssens E.M."/>
            <person name="Foster-Nyarko E."/>
            <person name="Jarju S."/>
            <person name="Secka A."/>
            <person name="Antonio M."/>
            <person name="Oren A."/>
            <person name="Chaudhuri R.R."/>
            <person name="La Ragione R."/>
            <person name="Hildebrand F."/>
            <person name="Pallen M.J."/>
        </authorList>
    </citation>
    <scope>NUCLEOTIDE SEQUENCE</scope>
    <source>
        <strain evidence="5">CHK178-757</strain>
    </source>
</reference>
<dbReference type="PROSITE" id="PS01124">
    <property type="entry name" value="HTH_ARAC_FAMILY_2"/>
    <property type="match status" value="1"/>
</dbReference>
<evidence type="ECO:0000313" key="6">
    <source>
        <dbReference type="Proteomes" id="UP000823927"/>
    </source>
</evidence>
<name>A0A9D1JQ62_9FIRM</name>
<keyword evidence="1" id="KW-0805">Transcription regulation</keyword>
<dbReference type="Gene3D" id="2.60.120.10">
    <property type="entry name" value="Jelly Rolls"/>
    <property type="match status" value="1"/>
</dbReference>
<dbReference type="AlphaFoldDB" id="A0A9D1JQ62"/>
<organism evidence="5 6">
    <name type="scientific">Candidatus Scybalocola faecigallinarum</name>
    <dbReference type="NCBI Taxonomy" id="2840941"/>
    <lineage>
        <taxon>Bacteria</taxon>
        <taxon>Bacillati</taxon>
        <taxon>Bacillota</taxon>
        <taxon>Clostridia</taxon>
        <taxon>Lachnospirales</taxon>
        <taxon>Lachnospiraceae</taxon>
        <taxon>Lachnospiraceae incertae sedis</taxon>
        <taxon>Candidatus Scybalocola (ex Gilroy et al. 2021)</taxon>
    </lineage>
</organism>
<evidence type="ECO:0000313" key="5">
    <source>
        <dbReference type="EMBL" id="HIS46843.1"/>
    </source>
</evidence>
<evidence type="ECO:0000256" key="1">
    <source>
        <dbReference type="ARBA" id="ARBA00023015"/>
    </source>
</evidence>
<dbReference type="PROSITE" id="PS00041">
    <property type="entry name" value="HTH_ARAC_FAMILY_1"/>
    <property type="match status" value="1"/>
</dbReference>
<gene>
    <name evidence="5" type="ORF">IAB46_04620</name>
</gene>
<dbReference type="GO" id="GO:0043565">
    <property type="term" value="F:sequence-specific DNA binding"/>
    <property type="evidence" value="ECO:0007669"/>
    <property type="project" value="InterPro"/>
</dbReference>
<sequence length="337" mass="38435">MSFMNDHLRGIFAAQEKEDLDRMTVNFSQAVRKEFHNMPENINGFGKNVYTPGEIMAFSIKKTLVRVSSELSLRKHTLCQVPYYHTHDFYELIYVYQGRGGQYLPDEKEPLEMGEGALCLLTPGKIHAMMPAAENDIVLKLILPGNVFKGLMERFETDGAKAWAQKLLMPNELYRFLAVLGTDMKLKLLMEGLLEEMYRKEGCQRLVVDSLLNLLFVSLERTVMEHRQGGFLYAVSNYIRKNLPDACLKGLADEMGYSPRHMGRKIMEASGGSFSDLLTRIRLQRAAELLQDTHLPVEAVARECGYQTTSGFYKGFIKIYGMAPGEYRARALKQFNQ</sequence>
<dbReference type="PANTHER" id="PTHR43280">
    <property type="entry name" value="ARAC-FAMILY TRANSCRIPTIONAL REGULATOR"/>
    <property type="match status" value="1"/>
</dbReference>
<dbReference type="EMBL" id="DVIT01000016">
    <property type="protein sequence ID" value="HIS46843.1"/>
    <property type="molecule type" value="Genomic_DNA"/>
</dbReference>
<dbReference type="SUPFAM" id="SSF51215">
    <property type="entry name" value="Regulatory protein AraC"/>
    <property type="match status" value="1"/>
</dbReference>
<dbReference type="PANTHER" id="PTHR43280:SF11">
    <property type="entry name" value="RCS-SPECIFIC HTH-TYPE TRANSCRIPTIONAL ACTIVATOR RCLR"/>
    <property type="match status" value="1"/>
</dbReference>
<feature type="domain" description="HTH araC/xylS-type" evidence="4">
    <location>
        <begin position="233"/>
        <end position="330"/>
    </location>
</feature>
<comment type="caution">
    <text evidence="5">The sequence shown here is derived from an EMBL/GenBank/DDBJ whole genome shotgun (WGS) entry which is preliminary data.</text>
</comment>
<dbReference type="InterPro" id="IPR014710">
    <property type="entry name" value="RmlC-like_jellyroll"/>
</dbReference>
<keyword evidence="2" id="KW-0238">DNA-binding</keyword>
<dbReference type="InterPro" id="IPR009057">
    <property type="entry name" value="Homeodomain-like_sf"/>
</dbReference>
<dbReference type="InterPro" id="IPR018060">
    <property type="entry name" value="HTH_AraC"/>
</dbReference>
<keyword evidence="3" id="KW-0804">Transcription</keyword>
<dbReference type="Pfam" id="PF02311">
    <property type="entry name" value="AraC_binding"/>
    <property type="match status" value="1"/>
</dbReference>
<reference evidence="5" key="1">
    <citation type="submission" date="2020-10" db="EMBL/GenBank/DDBJ databases">
        <authorList>
            <person name="Gilroy R."/>
        </authorList>
    </citation>
    <scope>NUCLEOTIDE SEQUENCE</scope>
    <source>
        <strain evidence="5">CHK178-757</strain>
    </source>
</reference>
<dbReference type="Proteomes" id="UP000823927">
    <property type="component" value="Unassembled WGS sequence"/>
</dbReference>
<evidence type="ECO:0000256" key="2">
    <source>
        <dbReference type="ARBA" id="ARBA00023125"/>
    </source>
</evidence>
<dbReference type="InterPro" id="IPR037923">
    <property type="entry name" value="HTH-like"/>
</dbReference>
<evidence type="ECO:0000259" key="4">
    <source>
        <dbReference type="PROSITE" id="PS01124"/>
    </source>
</evidence>
<dbReference type="InterPro" id="IPR003313">
    <property type="entry name" value="AraC-bd"/>
</dbReference>
<evidence type="ECO:0000256" key="3">
    <source>
        <dbReference type="ARBA" id="ARBA00023163"/>
    </source>
</evidence>
<dbReference type="Pfam" id="PF12833">
    <property type="entry name" value="HTH_18"/>
    <property type="match status" value="1"/>
</dbReference>
<protein>
    <submittedName>
        <fullName evidence="5">Helix-turn-helix domain-containing protein</fullName>
    </submittedName>
</protein>
<dbReference type="SMART" id="SM00342">
    <property type="entry name" value="HTH_ARAC"/>
    <property type="match status" value="1"/>
</dbReference>